<name>A0A0K0EXG2_STRVS</name>
<organism evidence="1 2">
    <name type="scientific">Strongyloides venezuelensis</name>
    <name type="common">Threadworm</name>
    <dbReference type="NCBI Taxonomy" id="75913"/>
    <lineage>
        <taxon>Eukaryota</taxon>
        <taxon>Metazoa</taxon>
        <taxon>Ecdysozoa</taxon>
        <taxon>Nematoda</taxon>
        <taxon>Chromadorea</taxon>
        <taxon>Rhabditida</taxon>
        <taxon>Tylenchina</taxon>
        <taxon>Panagrolaimomorpha</taxon>
        <taxon>Strongyloidoidea</taxon>
        <taxon>Strongyloididae</taxon>
        <taxon>Strongyloides</taxon>
    </lineage>
</organism>
<evidence type="ECO:0000313" key="1">
    <source>
        <dbReference type="Proteomes" id="UP000035680"/>
    </source>
</evidence>
<reference evidence="2" key="2">
    <citation type="submission" date="2015-08" db="UniProtKB">
        <authorList>
            <consortium name="WormBaseParasite"/>
        </authorList>
    </citation>
    <scope>IDENTIFICATION</scope>
</reference>
<protein>
    <submittedName>
        <fullName evidence="2">WD_REPEATS_REGION domain-containing protein</fullName>
    </submittedName>
</protein>
<dbReference type="Proteomes" id="UP000035680">
    <property type="component" value="Unassembled WGS sequence"/>
</dbReference>
<dbReference type="AlphaFoldDB" id="A0A0K0EXG2"/>
<proteinExistence type="predicted"/>
<evidence type="ECO:0000313" key="2">
    <source>
        <dbReference type="WBParaSite" id="SVE_0121600.1"/>
    </source>
</evidence>
<sequence>MEPNKVTEMSSDGKLKSFDISNLLSSESKDIASLNNNEHLPEVSRRDTLSEEYDNIENNSNLLSGKIMLPLSDDKHSFKISDDNEEYYDIQT</sequence>
<reference evidence="1" key="1">
    <citation type="submission" date="2014-07" db="EMBL/GenBank/DDBJ databases">
        <authorList>
            <person name="Martin A.A"/>
            <person name="De Silva N."/>
        </authorList>
    </citation>
    <scope>NUCLEOTIDE SEQUENCE</scope>
</reference>
<keyword evidence="1" id="KW-1185">Reference proteome</keyword>
<accession>A0A0K0EXG2</accession>
<dbReference type="WBParaSite" id="SVE_0121600.1">
    <property type="protein sequence ID" value="SVE_0121600.1"/>
    <property type="gene ID" value="SVE_0121600"/>
</dbReference>